<evidence type="ECO:0000256" key="3">
    <source>
        <dbReference type="ARBA" id="ARBA00022989"/>
    </source>
</evidence>
<feature type="domain" description="Lipopolysaccharide assembly protein A" evidence="7">
    <location>
        <begin position="39"/>
        <end position="96"/>
    </location>
</feature>
<evidence type="ECO:0000256" key="2">
    <source>
        <dbReference type="ARBA" id="ARBA00022692"/>
    </source>
</evidence>
<keyword evidence="1" id="KW-1003">Cell membrane</keyword>
<keyword evidence="9" id="KW-1185">Reference proteome</keyword>
<evidence type="ECO:0000256" key="5">
    <source>
        <dbReference type="SAM" id="MobiDB-lite"/>
    </source>
</evidence>
<name>Q2S2N1_SALRD</name>
<sequence length="123" mass="13226">MSVTFLVRSASLLNSASAMRLGLLFSLILAIFAVVFALQNPQTMDVNLLFFQTQGSTALILILTFGFGVLVGLLSTLPKQLRTRRKLKELQKEQERSTSSSSAKTPPSSPTSSRSSGTGSDSE</sequence>
<dbReference type="KEGG" id="sru:SRU_1426"/>
<feature type="region of interest" description="Disordered" evidence="5">
    <location>
        <begin position="85"/>
        <end position="123"/>
    </location>
</feature>
<evidence type="ECO:0000313" key="8">
    <source>
        <dbReference type="EMBL" id="ABC44849.1"/>
    </source>
</evidence>
<gene>
    <name evidence="8" type="ordered locus">SRU_1426</name>
</gene>
<dbReference type="HOGENOM" id="CLU_2234690_0_0_10"/>
<evidence type="ECO:0000256" key="4">
    <source>
        <dbReference type="ARBA" id="ARBA00023136"/>
    </source>
</evidence>
<organism evidence="8 9">
    <name type="scientific">Salinibacter ruber (strain DSM 13855 / M31)</name>
    <dbReference type="NCBI Taxonomy" id="309807"/>
    <lineage>
        <taxon>Bacteria</taxon>
        <taxon>Pseudomonadati</taxon>
        <taxon>Rhodothermota</taxon>
        <taxon>Rhodothermia</taxon>
        <taxon>Rhodothermales</taxon>
        <taxon>Salinibacteraceae</taxon>
        <taxon>Salinibacter</taxon>
    </lineage>
</organism>
<reference evidence="8 9" key="1">
    <citation type="journal article" date="2005" name="Proc. Natl. Acad. Sci. U.S.A.">
        <title>The genome of Salinibacter ruber: convergence and gene exchange among hyperhalophilic bacteria and archaea.</title>
        <authorList>
            <person name="Mongodin E.F."/>
            <person name="Nelson K.E."/>
            <person name="Daugherty S."/>
            <person name="Deboy R.T."/>
            <person name="Wister J."/>
            <person name="Khouri H."/>
            <person name="Weidman J."/>
            <person name="Walsh D.A."/>
            <person name="Papke R.T."/>
            <person name="Sanchez Perez G."/>
            <person name="Sharma A.K."/>
            <person name="Nesbo C.L."/>
            <person name="MacLeod D."/>
            <person name="Bapteste E."/>
            <person name="Doolittle W.F."/>
            <person name="Charlebois R.L."/>
            <person name="Legault B."/>
            <person name="Rodriguez-Valera F."/>
        </authorList>
    </citation>
    <scope>NUCLEOTIDE SEQUENCE [LARGE SCALE GENOMIC DNA]</scope>
    <source>
        <strain evidence="9">DSM 13855 / CECT 5946 / M31</strain>
    </source>
</reference>
<dbReference type="GO" id="GO:0005886">
    <property type="term" value="C:plasma membrane"/>
    <property type="evidence" value="ECO:0007669"/>
    <property type="project" value="InterPro"/>
</dbReference>
<dbReference type="PATRIC" id="fig|309807.25.peg.1481"/>
<keyword evidence="2 6" id="KW-0812">Transmembrane</keyword>
<dbReference type="EnsemblBacteria" id="ABC44849">
    <property type="protein sequence ID" value="ABC44849"/>
    <property type="gene ID" value="SRU_1426"/>
</dbReference>
<dbReference type="eggNOG" id="COG5416">
    <property type="taxonomic scope" value="Bacteria"/>
</dbReference>
<dbReference type="Pfam" id="PF06305">
    <property type="entry name" value="LapA_dom"/>
    <property type="match status" value="1"/>
</dbReference>
<evidence type="ECO:0000256" key="6">
    <source>
        <dbReference type="SAM" id="Phobius"/>
    </source>
</evidence>
<feature type="compositionally biased region" description="Low complexity" evidence="5">
    <location>
        <begin position="97"/>
        <end position="123"/>
    </location>
</feature>
<accession>Q2S2N1</accession>
<evidence type="ECO:0000256" key="1">
    <source>
        <dbReference type="ARBA" id="ARBA00022475"/>
    </source>
</evidence>
<dbReference type="InterPro" id="IPR010445">
    <property type="entry name" value="LapA_dom"/>
</dbReference>
<evidence type="ECO:0000259" key="7">
    <source>
        <dbReference type="Pfam" id="PF06305"/>
    </source>
</evidence>
<feature type="transmembrane region" description="Helical" evidence="6">
    <location>
        <begin position="21"/>
        <end position="38"/>
    </location>
</feature>
<dbReference type="PANTHER" id="PTHR41335:SF1">
    <property type="entry name" value="MEMBRANE PROTEIN"/>
    <property type="match status" value="1"/>
</dbReference>
<dbReference type="AlphaFoldDB" id="Q2S2N1"/>
<dbReference type="Proteomes" id="UP000008674">
    <property type="component" value="Chromosome"/>
</dbReference>
<protein>
    <submittedName>
        <fullName evidence="8">Uncharacterized conserved membrane protein</fullName>
    </submittedName>
</protein>
<proteinExistence type="predicted"/>
<keyword evidence="3 6" id="KW-1133">Transmembrane helix</keyword>
<dbReference type="PANTHER" id="PTHR41335">
    <property type="entry name" value="MEMBRANE PROTEIN-RELATED"/>
    <property type="match status" value="1"/>
</dbReference>
<keyword evidence="4 6" id="KW-0472">Membrane</keyword>
<dbReference type="STRING" id="309807.SRU_1426"/>
<evidence type="ECO:0000313" key="9">
    <source>
        <dbReference type="Proteomes" id="UP000008674"/>
    </source>
</evidence>
<dbReference type="EMBL" id="CP000159">
    <property type="protein sequence ID" value="ABC44849.1"/>
    <property type="molecule type" value="Genomic_DNA"/>
</dbReference>
<dbReference type="OrthoDB" id="1496201at2"/>
<feature type="transmembrane region" description="Helical" evidence="6">
    <location>
        <begin position="58"/>
        <end position="77"/>
    </location>
</feature>